<comment type="caution">
    <text evidence="2">The sequence shown here is derived from an EMBL/GenBank/DDBJ whole genome shotgun (WGS) entry which is preliminary data.</text>
</comment>
<dbReference type="EMBL" id="SJPR01000011">
    <property type="protein sequence ID" value="TWT92326.1"/>
    <property type="molecule type" value="Genomic_DNA"/>
</dbReference>
<dbReference type="RefSeq" id="WP_146446795.1">
    <property type="nucleotide sequence ID" value="NZ_SJPR01000011.1"/>
</dbReference>
<dbReference type="OrthoDB" id="9989265at2"/>
<gene>
    <name evidence="2" type="ORF">Pla108_41250</name>
</gene>
<evidence type="ECO:0000313" key="2">
    <source>
        <dbReference type="EMBL" id="TWT92326.1"/>
    </source>
</evidence>
<keyword evidence="3" id="KW-1185">Reference proteome</keyword>
<proteinExistence type="predicted"/>
<accession>A0A5C5ZYS0</accession>
<sequence length="335" mass="36729">MTTPLTRIRLWNRRWFLLVNLGLLLAIGLWWLLSRDAAVARLRAAGEPTCYADLVAEAIPSEANVAAGLRDLAPKLKQGEVAVADALDLLDKGPFKEKQVEQARQVLEQNAETLAAVRLAIERPRYASLLKIAQGADQELIDYGNHLRSAARLLSLEGRLAIVDGKTDKAVDAVAALARLGKLYESEPVVINRMKACAYQNYAIDLGKRLVESGHLPKADAGRLDAALAPLEDRSGLAECFRTERAYFLEKYKTLPFPGRMWLGQSSSLRLFEEAIAEASNQFAKPGPGGTFSTKSSLTGLASLSAQMIRSAWESENRTATEVQELRDKLAETAQ</sequence>
<keyword evidence="1" id="KW-0472">Membrane</keyword>
<evidence type="ECO:0000313" key="3">
    <source>
        <dbReference type="Proteomes" id="UP000317421"/>
    </source>
</evidence>
<dbReference type="Proteomes" id="UP000317421">
    <property type="component" value="Unassembled WGS sequence"/>
</dbReference>
<reference evidence="2 3" key="1">
    <citation type="submission" date="2019-02" db="EMBL/GenBank/DDBJ databases">
        <title>Deep-cultivation of Planctomycetes and their phenomic and genomic characterization uncovers novel biology.</title>
        <authorList>
            <person name="Wiegand S."/>
            <person name="Jogler M."/>
            <person name="Boedeker C."/>
            <person name="Pinto D."/>
            <person name="Vollmers J."/>
            <person name="Rivas-Marin E."/>
            <person name="Kohn T."/>
            <person name="Peeters S.H."/>
            <person name="Heuer A."/>
            <person name="Rast P."/>
            <person name="Oberbeckmann S."/>
            <person name="Bunk B."/>
            <person name="Jeske O."/>
            <person name="Meyerdierks A."/>
            <person name="Storesund J.E."/>
            <person name="Kallscheuer N."/>
            <person name="Luecker S."/>
            <person name="Lage O.M."/>
            <person name="Pohl T."/>
            <person name="Merkel B.J."/>
            <person name="Hornburger P."/>
            <person name="Mueller R.-W."/>
            <person name="Bruemmer F."/>
            <person name="Labrenz M."/>
            <person name="Spormann A.M."/>
            <person name="Op Den Camp H."/>
            <person name="Overmann J."/>
            <person name="Amann R."/>
            <person name="Jetten M.S.M."/>
            <person name="Mascher T."/>
            <person name="Medema M.H."/>
            <person name="Devos D.P."/>
            <person name="Kaster A.-K."/>
            <person name="Ovreas L."/>
            <person name="Rohde M."/>
            <person name="Galperin M.Y."/>
            <person name="Jogler C."/>
        </authorList>
    </citation>
    <scope>NUCLEOTIDE SEQUENCE [LARGE SCALE GENOMIC DNA]</scope>
    <source>
        <strain evidence="2 3">Pla108</strain>
    </source>
</reference>
<protein>
    <submittedName>
        <fullName evidence="2">Uncharacterized protein</fullName>
    </submittedName>
</protein>
<name>A0A5C5ZYS0_9BACT</name>
<dbReference type="AlphaFoldDB" id="A0A5C5ZYS0"/>
<keyword evidence="1" id="KW-0812">Transmembrane</keyword>
<organism evidence="2 3">
    <name type="scientific">Botrimarina colliarenosi</name>
    <dbReference type="NCBI Taxonomy" id="2528001"/>
    <lineage>
        <taxon>Bacteria</taxon>
        <taxon>Pseudomonadati</taxon>
        <taxon>Planctomycetota</taxon>
        <taxon>Planctomycetia</taxon>
        <taxon>Pirellulales</taxon>
        <taxon>Lacipirellulaceae</taxon>
        <taxon>Botrimarina</taxon>
    </lineage>
</organism>
<feature type="transmembrane region" description="Helical" evidence="1">
    <location>
        <begin position="15"/>
        <end position="33"/>
    </location>
</feature>
<evidence type="ECO:0000256" key="1">
    <source>
        <dbReference type="SAM" id="Phobius"/>
    </source>
</evidence>
<keyword evidence="1" id="KW-1133">Transmembrane helix</keyword>